<keyword evidence="2" id="KW-1185">Reference proteome</keyword>
<organism evidence="1 2">
    <name type="scientific">Wickerhamomyces pijperi</name>
    <name type="common">Yeast</name>
    <name type="synonym">Pichia pijperi</name>
    <dbReference type="NCBI Taxonomy" id="599730"/>
    <lineage>
        <taxon>Eukaryota</taxon>
        <taxon>Fungi</taxon>
        <taxon>Dikarya</taxon>
        <taxon>Ascomycota</taxon>
        <taxon>Saccharomycotina</taxon>
        <taxon>Saccharomycetes</taxon>
        <taxon>Phaffomycetales</taxon>
        <taxon>Wickerhamomycetaceae</taxon>
        <taxon>Wickerhamomyces</taxon>
    </lineage>
</organism>
<sequence>MDSRPILVWVVRPSTVASAADMMALMVSKWIFGGLKNLMISLTKWTWAVFKRDLKEWLLRLAVLMESIVIVMGVRTQRLDTDHVFVKCRFGTINNFKLLQGELGKRRVWPLEMLEGTIVKDNFSKVLPIRTCSNCEPTSFQFCREFKTDTISWDLNGFNQGF</sequence>
<name>A0A9P8Q7J8_WICPI</name>
<comment type="caution">
    <text evidence="1">The sequence shown here is derived from an EMBL/GenBank/DDBJ whole genome shotgun (WGS) entry which is preliminary data.</text>
</comment>
<protein>
    <submittedName>
        <fullName evidence="1">Uncharacterized protein</fullName>
    </submittedName>
</protein>
<dbReference type="EMBL" id="JAEUBG010002005">
    <property type="protein sequence ID" value="KAH3685436.1"/>
    <property type="molecule type" value="Genomic_DNA"/>
</dbReference>
<evidence type="ECO:0000313" key="1">
    <source>
        <dbReference type="EMBL" id="KAH3685436.1"/>
    </source>
</evidence>
<reference evidence="1" key="2">
    <citation type="submission" date="2021-01" db="EMBL/GenBank/DDBJ databases">
        <authorList>
            <person name="Schikora-Tamarit M.A."/>
        </authorList>
    </citation>
    <scope>NUCLEOTIDE SEQUENCE</scope>
    <source>
        <strain evidence="1">CBS2887</strain>
    </source>
</reference>
<gene>
    <name evidence="1" type="ORF">WICPIJ_003594</name>
</gene>
<reference evidence="1" key="1">
    <citation type="journal article" date="2021" name="Open Biol.">
        <title>Shared evolutionary footprints suggest mitochondrial oxidative damage underlies multiple complex I losses in fungi.</title>
        <authorList>
            <person name="Schikora-Tamarit M.A."/>
            <person name="Marcet-Houben M."/>
            <person name="Nosek J."/>
            <person name="Gabaldon T."/>
        </authorList>
    </citation>
    <scope>NUCLEOTIDE SEQUENCE</scope>
    <source>
        <strain evidence="1">CBS2887</strain>
    </source>
</reference>
<dbReference type="AlphaFoldDB" id="A0A9P8Q7J8"/>
<evidence type="ECO:0000313" key="2">
    <source>
        <dbReference type="Proteomes" id="UP000774326"/>
    </source>
</evidence>
<accession>A0A9P8Q7J8</accession>
<proteinExistence type="predicted"/>
<dbReference type="Proteomes" id="UP000774326">
    <property type="component" value="Unassembled WGS sequence"/>
</dbReference>